<dbReference type="Pfam" id="PF01926">
    <property type="entry name" value="MMR_HSR1"/>
    <property type="match status" value="1"/>
</dbReference>
<feature type="binding site" evidence="6">
    <location>
        <begin position="10"/>
        <end position="17"/>
    </location>
    <ligand>
        <name>GTP</name>
        <dbReference type="ChEBI" id="CHEBI:37565"/>
    </ligand>
</feature>
<dbReference type="InterPro" id="IPR009019">
    <property type="entry name" value="KH_sf_prok-type"/>
</dbReference>
<comment type="similarity">
    <text evidence="1 6 7 8">Belongs to the TRAFAC class TrmE-Era-EngA-EngB-Septin-like GTPase superfamily. Era GTPase family.</text>
</comment>
<dbReference type="GO" id="GO:0000028">
    <property type="term" value="P:ribosomal small subunit assembly"/>
    <property type="evidence" value="ECO:0007669"/>
    <property type="project" value="TreeGrafter"/>
</dbReference>
<dbReference type="InterPro" id="IPR005225">
    <property type="entry name" value="Small_GTP-bd"/>
</dbReference>
<dbReference type="NCBIfam" id="TIGR00436">
    <property type="entry name" value="era"/>
    <property type="match status" value="1"/>
</dbReference>
<evidence type="ECO:0000256" key="6">
    <source>
        <dbReference type="HAMAP-Rule" id="MF_00367"/>
    </source>
</evidence>
<dbReference type="AlphaFoldDB" id="A0A7C2ZLB2"/>
<dbReference type="GO" id="GO:0005886">
    <property type="term" value="C:plasma membrane"/>
    <property type="evidence" value="ECO:0007669"/>
    <property type="project" value="UniProtKB-SubCell"/>
</dbReference>
<sequence>MKSGYVAIVGKPNVGKSTLLNQILGTKISIISPKPGTTRIRVLGVKNIPGEAQIIFLDTPGIYRPKDALGEAMVSVAKSSLDEADIILFMIDAEDGFREDDKQVFENYIKPYAEDKHIFLVINKVDKVGPVENLLPLAEELSKKYPQFKEIIPISALKGYNTDELLKVILKYLPEGEPLFPEDMVTDLPFRLMAAEIIREKVLLKVHQEIPQGVAVMVTEVSEGSHDPNVLVVKAEIIVDRENYKPIIIGKGGQRIKSIGKMAREELEIITGRKVYLELFVRVKPDWKKRPELVKSFGYTL</sequence>
<feature type="domain" description="KH type-2" evidence="9">
    <location>
        <begin position="198"/>
        <end position="285"/>
    </location>
</feature>
<dbReference type="GO" id="GO:0070181">
    <property type="term" value="F:small ribosomal subunit rRNA binding"/>
    <property type="evidence" value="ECO:0007669"/>
    <property type="project" value="UniProtKB-UniRule"/>
</dbReference>
<evidence type="ECO:0000256" key="4">
    <source>
        <dbReference type="ARBA" id="ARBA00022884"/>
    </source>
</evidence>
<dbReference type="InterPro" id="IPR005662">
    <property type="entry name" value="GTPase_Era-like"/>
</dbReference>
<keyword evidence="6" id="KW-1003">Cell membrane</keyword>
<reference evidence="11" key="1">
    <citation type="journal article" date="2020" name="mSystems">
        <title>Genome- and Community-Level Interaction Insights into Carbon Utilization and Element Cycling Functions of Hydrothermarchaeota in Hydrothermal Sediment.</title>
        <authorList>
            <person name="Zhou Z."/>
            <person name="Liu Y."/>
            <person name="Xu W."/>
            <person name="Pan J."/>
            <person name="Luo Z.H."/>
            <person name="Li M."/>
        </authorList>
    </citation>
    <scope>NUCLEOTIDE SEQUENCE [LARGE SCALE GENOMIC DNA]</scope>
    <source>
        <strain evidence="11">SpSt-132</strain>
    </source>
</reference>
<feature type="region of interest" description="G3" evidence="7">
    <location>
        <begin position="58"/>
        <end position="61"/>
    </location>
</feature>
<dbReference type="InterPro" id="IPR027417">
    <property type="entry name" value="P-loop_NTPase"/>
</dbReference>
<dbReference type="NCBIfam" id="NF000908">
    <property type="entry name" value="PRK00089.1"/>
    <property type="match status" value="1"/>
</dbReference>
<dbReference type="HAMAP" id="MF_00367">
    <property type="entry name" value="GTPase_Era"/>
    <property type="match status" value="1"/>
</dbReference>
<evidence type="ECO:0000256" key="2">
    <source>
        <dbReference type="ARBA" id="ARBA00020484"/>
    </source>
</evidence>
<feature type="region of interest" description="G1" evidence="7">
    <location>
        <begin position="10"/>
        <end position="17"/>
    </location>
</feature>
<accession>A0A7C2ZLB2</accession>
<dbReference type="InterPro" id="IPR030388">
    <property type="entry name" value="G_ERA_dom"/>
</dbReference>
<evidence type="ECO:0000259" key="9">
    <source>
        <dbReference type="PROSITE" id="PS50823"/>
    </source>
</evidence>
<keyword evidence="6" id="KW-0963">Cytoplasm</keyword>
<evidence type="ECO:0000256" key="5">
    <source>
        <dbReference type="ARBA" id="ARBA00023134"/>
    </source>
</evidence>
<evidence type="ECO:0000313" key="11">
    <source>
        <dbReference type="EMBL" id="HEW46665.1"/>
    </source>
</evidence>
<dbReference type="Gene3D" id="3.40.50.300">
    <property type="entry name" value="P-loop containing nucleotide triphosphate hydrolases"/>
    <property type="match status" value="1"/>
</dbReference>
<comment type="caution">
    <text evidence="11">The sequence shown here is derived from an EMBL/GenBank/DDBJ whole genome shotgun (WGS) entry which is preliminary data.</text>
</comment>
<dbReference type="InterPro" id="IPR004044">
    <property type="entry name" value="KH_dom_type_2"/>
</dbReference>
<feature type="region of interest" description="G4" evidence="7">
    <location>
        <begin position="123"/>
        <end position="126"/>
    </location>
</feature>
<dbReference type="Gene3D" id="3.30.300.20">
    <property type="match status" value="1"/>
</dbReference>
<evidence type="ECO:0000256" key="7">
    <source>
        <dbReference type="PROSITE-ProRule" id="PRU01050"/>
    </source>
</evidence>
<dbReference type="PANTHER" id="PTHR42698">
    <property type="entry name" value="GTPASE ERA"/>
    <property type="match status" value="1"/>
</dbReference>
<dbReference type="CDD" id="cd04163">
    <property type="entry name" value="Era"/>
    <property type="match status" value="1"/>
</dbReference>
<dbReference type="InterPro" id="IPR006073">
    <property type="entry name" value="GTP-bd"/>
</dbReference>
<dbReference type="Pfam" id="PF07650">
    <property type="entry name" value="KH_2"/>
    <property type="match status" value="1"/>
</dbReference>
<dbReference type="GO" id="GO:0043024">
    <property type="term" value="F:ribosomal small subunit binding"/>
    <property type="evidence" value="ECO:0007669"/>
    <property type="project" value="TreeGrafter"/>
</dbReference>
<feature type="binding site" evidence="6">
    <location>
        <begin position="123"/>
        <end position="126"/>
    </location>
    <ligand>
        <name>GTP</name>
        <dbReference type="ChEBI" id="CHEBI:37565"/>
    </ligand>
</feature>
<keyword evidence="6" id="KW-0699">rRNA-binding</keyword>
<gene>
    <name evidence="6" type="primary">era</name>
    <name evidence="11" type="ORF">ENO47_08405</name>
</gene>
<feature type="region of interest" description="G2" evidence="7">
    <location>
        <begin position="36"/>
        <end position="40"/>
    </location>
</feature>
<dbReference type="GO" id="GO:0003924">
    <property type="term" value="F:GTPase activity"/>
    <property type="evidence" value="ECO:0007669"/>
    <property type="project" value="UniProtKB-UniRule"/>
</dbReference>
<protein>
    <recommendedName>
        <fullName evidence="2 6">GTPase Era</fullName>
    </recommendedName>
</protein>
<evidence type="ECO:0000259" key="10">
    <source>
        <dbReference type="PROSITE" id="PS51713"/>
    </source>
</evidence>
<dbReference type="EMBL" id="DSFP01000069">
    <property type="protein sequence ID" value="HEW46665.1"/>
    <property type="molecule type" value="Genomic_DNA"/>
</dbReference>
<proteinExistence type="inferred from homology"/>
<keyword evidence="4 6" id="KW-0694">RNA-binding</keyword>
<dbReference type="PANTHER" id="PTHR42698:SF1">
    <property type="entry name" value="GTPASE ERA, MITOCHONDRIAL"/>
    <property type="match status" value="1"/>
</dbReference>
<feature type="binding site" evidence="6">
    <location>
        <begin position="58"/>
        <end position="62"/>
    </location>
    <ligand>
        <name>GTP</name>
        <dbReference type="ChEBI" id="CHEBI:37565"/>
    </ligand>
</feature>
<keyword evidence="6" id="KW-0690">Ribosome biogenesis</keyword>
<organism evidence="11">
    <name type="scientific">Hydrogenobacter sp</name>
    <dbReference type="NCBI Taxonomy" id="2152829"/>
    <lineage>
        <taxon>Bacteria</taxon>
        <taxon>Pseudomonadati</taxon>
        <taxon>Aquificota</taxon>
        <taxon>Aquificia</taxon>
        <taxon>Aquificales</taxon>
        <taxon>Aquificaceae</taxon>
        <taxon>Hydrogenobacter</taxon>
    </lineage>
</organism>
<keyword evidence="5 6" id="KW-0342">GTP-binding</keyword>
<dbReference type="PROSITE" id="PS50823">
    <property type="entry name" value="KH_TYPE_2"/>
    <property type="match status" value="1"/>
</dbReference>
<keyword evidence="6" id="KW-0472">Membrane</keyword>
<keyword evidence="3 6" id="KW-0547">Nucleotide-binding</keyword>
<dbReference type="CDD" id="cd22534">
    <property type="entry name" value="KH-II_Era"/>
    <property type="match status" value="1"/>
</dbReference>
<comment type="subcellular location">
    <subcellularLocation>
        <location evidence="6">Cytoplasm</location>
    </subcellularLocation>
    <subcellularLocation>
        <location evidence="6">Cell membrane</location>
        <topology evidence="6">Peripheral membrane protein</topology>
    </subcellularLocation>
</comment>
<feature type="domain" description="Era-type G" evidence="10">
    <location>
        <begin position="2"/>
        <end position="175"/>
    </location>
</feature>
<dbReference type="PROSITE" id="PS51713">
    <property type="entry name" value="G_ERA"/>
    <property type="match status" value="1"/>
</dbReference>
<dbReference type="GO" id="GO:0005829">
    <property type="term" value="C:cytosol"/>
    <property type="evidence" value="ECO:0007669"/>
    <property type="project" value="TreeGrafter"/>
</dbReference>
<evidence type="ECO:0000256" key="3">
    <source>
        <dbReference type="ARBA" id="ARBA00022741"/>
    </source>
</evidence>
<evidence type="ECO:0000256" key="8">
    <source>
        <dbReference type="RuleBase" id="RU003761"/>
    </source>
</evidence>
<name>A0A7C2ZLB2_9AQUI</name>
<dbReference type="NCBIfam" id="TIGR00231">
    <property type="entry name" value="small_GTP"/>
    <property type="match status" value="1"/>
</dbReference>
<evidence type="ECO:0000256" key="1">
    <source>
        <dbReference type="ARBA" id="ARBA00007921"/>
    </source>
</evidence>
<dbReference type="InterPro" id="IPR015946">
    <property type="entry name" value="KH_dom-like_a/b"/>
</dbReference>
<dbReference type="SUPFAM" id="SSF54814">
    <property type="entry name" value="Prokaryotic type KH domain (KH-domain type II)"/>
    <property type="match status" value="1"/>
</dbReference>
<feature type="region of interest" description="G5" evidence="7">
    <location>
        <begin position="154"/>
        <end position="156"/>
    </location>
</feature>
<dbReference type="SUPFAM" id="SSF52540">
    <property type="entry name" value="P-loop containing nucleoside triphosphate hydrolases"/>
    <property type="match status" value="1"/>
</dbReference>
<comment type="function">
    <text evidence="6">An essential GTPase that binds both GDP and GTP, with rapid nucleotide exchange. Plays a role in 16S rRNA processing and 30S ribosomal subunit biogenesis and possibly also in cell cycle regulation and energy metabolism.</text>
</comment>
<dbReference type="GO" id="GO:0005525">
    <property type="term" value="F:GTP binding"/>
    <property type="evidence" value="ECO:0007669"/>
    <property type="project" value="UniProtKB-UniRule"/>
</dbReference>
<comment type="subunit">
    <text evidence="6">Monomer.</text>
</comment>